<dbReference type="PROSITE" id="PS51340">
    <property type="entry name" value="MOSC"/>
    <property type="match status" value="1"/>
</dbReference>
<dbReference type="PANTHER" id="PTHR36930">
    <property type="entry name" value="METAL-SULFUR CLUSTER BIOSYNTHESIS PROTEINS YUAD-RELATED"/>
    <property type="match status" value="1"/>
</dbReference>
<gene>
    <name evidence="2" type="ORF">I6N98_12430</name>
</gene>
<dbReference type="AlphaFoldDB" id="A0A7T4URV1"/>
<name>A0A7T4URV1_9GAMM</name>
<evidence type="ECO:0000259" key="1">
    <source>
        <dbReference type="PROSITE" id="PS51340"/>
    </source>
</evidence>
<protein>
    <submittedName>
        <fullName evidence="2">MOSC domain-containing protein</fullName>
    </submittedName>
</protein>
<accession>A0A7T4URV1</accession>
<organism evidence="2 3">
    <name type="scientific">Spongiibacter nanhainus</name>
    <dbReference type="NCBI Taxonomy" id="2794344"/>
    <lineage>
        <taxon>Bacteria</taxon>
        <taxon>Pseudomonadati</taxon>
        <taxon>Pseudomonadota</taxon>
        <taxon>Gammaproteobacteria</taxon>
        <taxon>Cellvibrionales</taxon>
        <taxon>Spongiibacteraceae</taxon>
        <taxon>Spongiibacter</taxon>
    </lineage>
</organism>
<dbReference type="GO" id="GO:0030170">
    <property type="term" value="F:pyridoxal phosphate binding"/>
    <property type="evidence" value="ECO:0007669"/>
    <property type="project" value="InterPro"/>
</dbReference>
<dbReference type="Gene3D" id="2.40.33.20">
    <property type="entry name" value="PK beta-barrel domain-like"/>
    <property type="match status" value="1"/>
</dbReference>
<keyword evidence="3" id="KW-1185">Reference proteome</keyword>
<reference evidence="2 3" key="1">
    <citation type="submission" date="2020-12" db="EMBL/GenBank/DDBJ databases">
        <authorList>
            <person name="Shan Y."/>
        </authorList>
    </citation>
    <scope>NUCLEOTIDE SEQUENCE [LARGE SCALE GENOMIC DNA]</scope>
    <source>
        <strain evidence="3">csc3.9</strain>
    </source>
</reference>
<evidence type="ECO:0000313" key="2">
    <source>
        <dbReference type="EMBL" id="QQD20178.1"/>
    </source>
</evidence>
<evidence type="ECO:0000313" key="3">
    <source>
        <dbReference type="Proteomes" id="UP000596063"/>
    </source>
</evidence>
<dbReference type="InterPro" id="IPR005302">
    <property type="entry name" value="MoCF_Sase_C"/>
</dbReference>
<dbReference type="SUPFAM" id="SSF50800">
    <property type="entry name" value="PK beta-barrel domain-like"/>
    <property type="match status" value="1"/>
</dbReference>
<dbReference type="Proteomes" id="UP000596063">
    <property type="component" value="Chromosome"/>
</dbReference>
<dbReference type="Pfam" id="PF03473">
    <property type="entry name" value="MOSC"/>
    <property type="match status" value="1"/>
</dbReference>
<dbReference type="PANTHER" id="PTHR36930:SF1">
    <property type="entry name" value="MOSC DOMAIN-CONTAINING PROTEIN"/>
    <property type="match status" value="1"/>
</dbReference>
<sequence length="154" mass="16611">MPEGRVEWIGLRPQRKAPMTVVNEARAEAGMGLQGDRRMQGRVGSGRQVTITSREFIDMVARQLGVAAIDPALLRRNLVVSGVNLNALRHQRIRIGEVVVETNALCQPCSRMETALGPGALVAMLGYGGLCARILESGRIAVGDPVIYIPPEAE</sequence>
<dbReference type="EMBL" id="CP066167">
    <property type="protein sequence ID" value="QQD20178.1"/>
    <property type="molecule type" value="Genomic_DNA"/>
</dbReference>
<dbReference type="GO" id="GO:0003824">
    <property type="term" value="F:catalytic activity"/>
    <property type="evidence" value="ECO:0007669"/>
    <property type="project" value="InterPro"/>
</dbReference>
<dbReference type="GO" id="GO:0030151">
    <property type="term" value="F:molybdenum ion binding"/>
    <property type="evidence" value="ECO:0007669"/>
    <property type="project" value="InterPro"/>
</dbReference>
<dbReference type="InterPro" id="IPR011037">
    <property type="entry name" value="Pyrv_Knase-like_insert_dom_sf"/>
</dbReference>
<feature type="domain" description="MOSC" evidence="1">
    <location>
        <begin position="20"/>
        <end position="149"/>
    </location>
</feature>
<dbReference type="KEGG" id="snan:I6N98_12430"/>
<dbReference type="InterPro" id="IPR052716">
    <property type="entry name" value="MOSC_domain"/>
</dbReference>
<proteinExistence type="predicted"/>